<evidence type="ECO:0000256" key="1">
    <source>
        <dbReference type="SAM" id="MobiDB-lite"/>
    </source>
</evidence>
<feature type="region of interest" description="Disordered" evidence="1">
    <location>
        <begin position="1"/>
        <end position="106"/>
    </location>
</feature>
<keyword evidence="3" id="KW-1185">Reference proteome</keyword>
<evidence type="ECO:0000313" key="3">
    <source>
        <dbReference type="Proteomes" id="UP000240883"/>
    </source>
</evidence>
<reference evidence="2 3" key="1">
    <citation type="journal article" date="2018" name="Front. Microbiol.">
        <title>Genome-Wide Analysis of Corynespora cassiicola Leaf Fall Disease Putative Effectors.</title>
        <authorList>
            <person name="Lopez D."/>
            <person name="Ribeiro S."/>
            <person name="Label P."/>
            <person name="Fumanal B."/>
            <person name="Venisse J.S."/>
            <person name="Kohler A."/>
            <person name="de Oliveira R.R."/>
            <person name="Labutti K."/>
            <person name="Lipzen A."/>
            <person name="Lail K."/>
            <person name="Bauer D."/>
            <person name="Ohm R.A."/>
            <person name="Barry K.W."/>
            <person name="Spatafora J."/>
            <person name="Grigoriev I.V."/>
            <person name="Martin F.M."/>
            <person name="Pujade-Renaud V."/>
        </authorList>
    </citation>
    <scope>NUCLEOTIDE SEQUENCE [LARGE SCALE GENOMIC DNA]</scope>
    <source>
        <strain evidence="2 3">Philippines</strain>
    </source>
</reference>
<dbReference type="Proteomes" id="UP000240883">
    <property type="component" value="Unassembled WGS sequence"/>
</dbReference>
<feature type="region of interest" description="Disordered" evidence="1">
    <location>
        <begin position="123"/>
        <end position="147"/>
    </location>
</feature>
<proteinExistence type="predicted"/>
<dbReference type="AlphaFoldDB" id="A0A2T2P0R1"/>
<protein>
    <submittedName>
        <fullName evidence="2">Uncharacterized protein</fullName>
    </submittedName>
</protein>
<name>A0A2T2P0R1_CORCC</name>
<accession>A0A2T2P0R1</accession>
<organism evidence="2 3">
    <name type="scientific">Corynespora cassiicola Philippines</name>
    <dbReference type="NCBI Taxonomy" id="1448308"/>
    <lineage>
        <taxon>Eukaryota</taxon>
        <taxon>Fungi</taxon>
        <taxon>Dikarya</taxon>
        <taxon>Ascomycota</taxon>
        <taxon>Pezizomycotina</taxon>
        <taxon>Dothideomycetes</taxon>
        <taxon>Pleosporomycetidae</taxon>
        <taxon>Pleosporales</taxon>
        <taxon>Corynesporascaceae</taxon>
        <taxon>Corynespora</taxon>
    </lineage>
</organism>
<feature type="compositionally biased region" description="Basic and acidic residues" evidence="1">
    <location>
        <begin position="137"/>
        <end position="147"/>
    </location>
</feature>
<sequence length="147" mass="15699">MSLFLSFSHAPSLILKQEKKPSNGQGPPRQHQGQTDDPDAAIPWLVPNSISSPPFARTAPQHRLSPSSFPPPTSPAPLGQARPHLTNPPRESCPNPALGDGEALPRSFPLPAIIVPFVSCSSTKPQLTPSSFCFSSCRDEKGKKTNG</sequence>
<gene>
    <name evidence="2" type="ORF">BS50DRAFT_570515</name>
</gene>
<evidence type="ECO:0000313" key="2">
    <source>
        <dbReference type="EMBL" id="PSN71106.1"/>
    </source>
</evidence>
<feature type="compositionally biased region" description="Polar residues" evidence="1">
    <location>
        <begin position="123"/>
        <end position="134"/>
    </location>
</feature>
<dbReference type="EMBL" id="KZ678131">
    <property type="protein sequence ID" value="PSN71106.1"/>
    <property type="molecule type" value="Genomic_DNA"/>
</dbReference>